<evidence type="ECO:0008006" key="4">
    <source>
        <dbReference type="Google" id="ProtNLM"/>
    </source>
</evidence>
<feature type="signal peptide" evidence="1">
    <location>
        <begin position="1"/>
        <end position="22"/>
    </location>
</feature>
<sequence length="296" mass="32944">MKKRKLISLLISPLLISFIATISCNQNPSVSANLALSNIIKGISDQTINADDGILVNDLSKSINALTNSNSNYITKKIKILLLPTFQAALGEIAKIESVTFNTNGEDVSLKLIISYPNATSNQEVTFKIANLKSLIDLDAIFNNLNSKTYKPKVEYSSRTPFEWMTWIESFNLHSLNNEFKKRIESSFSNDLNGALITKIAVTKPNSESTFLNVKLTLSNAINEKQVTINIGPLWNQKSIPSEIDKNVALNIYPKLVNSSIVNLLERKKRATEVVSNLLNTHNFKIFEAVTDLLNL</sequence>
<dbReference type="EMBL" id="SNWN01000009">
    <property type="protein sequence ID" value="TDO21218.1"/>
    <property type="molecule type" value="Genomic_DNA"/>
</dbReference>
<feature type="chain" id="PRO_5020830900" description="Lipoprotein-associated protein" evidence="1">
    <location>
        <begin position="23"/>
        <end position="296"/>
    </location>
</feature>
<comment type="caution">
    <text evidence="2">The sequence shown here is derived from an EMBL/GenBank/DDBJ whole genome shotgun (WGS) entry which is preliminary data.</text>
</comment>
<gene>
    <name evidence="2" type="ORF">EI74_0252</name>
</gene>
<name>A0A4R6IH90_9MOLU</name>
<evidence type="ECO:0000313" key="2">
    <source>
        <dbReference type="EMBL" id="TDO21218.1"/>
    </source>
</evidence>
<accession>A0A4R6IH90</accession>
<keyword evidence="1" id="KW-0732">Signal</keyword>
<evidence type="ECO:0000313" key="3">
    <source>
        <dbReference type="Proteomes" id="UP000295518"/>
    </source>
</evidence>
<keyword evidence="3" id="KW-1185">Reference proteome</keyword>
<dbReference type="Proteomes" id="UP000295518">
    <property type="component" value="Unassembled WGS sequence"/>
</dbReference>
<reference evidence="2 3" key="1">
    <citation type="submission" date="2019-03" db="EMBL/GenBank/DDBJ databases">
        <title>Genomic Encyclopedia of Archaeal and Bacterial Type Strains, Phase II (KMG-II): from individual species to whole genera.</title>
        <authorList>
            <person name="Goeker M."/>
        </authorList>
    </citation>
    <scope>NUCLEOTIDE SEQUENCE [LARGE SCALE GENOMIC DNA]</scope>
    <source>
        <strain evidence="2 3">ATCC 700618</strain>
    </source>
</reference>
<dbReference type="AlphaFoldDB" id="A0A4R6IH90"/>
<proteinExistence type="predicted"/>
<protein>
    <recommendedName>
        <fullName evidence="4">Lipoprotein-associated protein</fullName>
    </recommendedName>
</protein>
<dbReference type="RefSeq" id="WP_094254269.1">
    <property type="nucleotide sequence ID" value="NZ_NNCE01000001.1"/>
</dbReference>
<organism evidence="2 3">
    <name type="scientific">Mycoplasma testudineum</name>
    <dbReference type="NCBI Taxonomy" id="244584"/>
    <lineage>
        <taxon>Bacteria</taxon>
        <taxon>Bacillati</taxon>
        <taxon>Mycoplasmatota</taxon>
        <taxon>Mollicutes</taxon>
        <taxon>Mycoplasmataceae</taxon>
        <taxon>Mycoplasma</taxon>
    </lineage>
</organism>
<evidence type="ECO:0000256" key="1">
    <source>
        <dbReference type="SAM" id="SignalP"/>
    </source>
</evidence>
<dbReference type="PROSITE" id="PS51257">
    <property type="entry name" value="PROKAR_LIPOPROTEIN"/>
    <property type="match status" value="1"/>
</dbReference>